<dbReference type="Gene3D" id="3.30.70.270">
    <property type="match status" value="1"/>
</dbReference>
<dbReference type="InterPro" id="IPR043128">
    <property type="entry name" value="Rev_trsase/Diguanyl_cyclase"/>
</dbReference>
<dbReference type="InterPro" id="IPR041577">
    <property type="entry name" value="RT_RNaseH_2"/>
</dbReference>
<evidence type="ECO:0000313" key="2">
    <source>
        <dbReference type="EMBL" id="KAJ8896575.1"/>
    </source>
</evidence>
<dbReference type="SUPFAM" id="SSF56672">
    <property type="entry name" value="DNA/RNA polymerases"/>
    <property type="match status" value="1"/>
</dbReference>
<comment type="caution">
    <text evidence="2">The sequence shown here is derived from an EMBL/GenBank/DDBJ whole genome shotgun (WGS) entry which is preliminary data.</text>
</comment>
<protein>
    <recommendedName>
        <fullName evidence="1">Reverse transcriptase/retrotransposon-derived protein RNase H-like domain-containing protein</fullName>
    </recommendedName>
</protein>
<accession>A0ABQ9IK67</accession>
<reference evidence="2 3" key="1">
    <citation type="submission" date="2023-02" db="EMBL/GenBank/DDBJ databases">
        <title>LHISI_Scaffold_Assembly.</title>
        <authorList>
            <person name="Stuart O.P."/>
            <person name="Cleave R."/>
            <person name="Magrath M.J.L."/>
            <person name="Mikheyev A.S."/>
        </authorList>
    </citation>
    <scope>NUCLEOTIDE SEQUENCE [LARGE SCALE GENOMIC DNA]</scope>
    <source>
        <strain evidence="2">Daus_M_001</strain>
        <tissue evidence="2">Leg muscle</tissue>
    </source>
</reference>
<dbReference type="InterPro" id="IPR050951">
    <property type="entry name" value="Retrovirus_Pol_polyprotein"/>
</dbReference>
<sequence length="131" mass="14886">MDQNCISTQVNEVKTVQNAPKPLNYYSKFLPCLAMIMAPLYALLKDSCKWNWLVQCNDAFATVKEILTSSNVLAHNDPNLPVLLACDASPYGLGAVISHVIRLGMRDQLFLHRAHLPKLNRITLRLIMRHW</sequence>
<keyword evidence="3" id="KW-1185">Reference proteome</keyword>
<evidence type="ECO:0000313" key="3">
    <source>
        <dbReference type="Proteomes" id="UP001159363"/>
    </source>
</evidence>
<organism evidence="2 3">
    <name type="scientific">Dryococelus australis</name>
    <dbReference type="NCBI Taxonomy" id="614101"/>
    <lineage>
        <taxon>Eukaryota</taxon>
        <taxon>Metazoa</taxon>
        <taxon>Ecdysozoa</taxon>
        <taxon>Arthropoda</taxon>
        <taxon>Hexapoda</taxon>
        <taxon>Insecta</taxon>
        <taxon>Pterygota</taxon>
        <taxon>Neoptera</taxon>
        <taxon>Polyneoptera</taxon>
        <taxon>Phasmatodea</taxon>
        <taxon>Verophasmatodea</taxon>
        <taxon>Anareolatae</taxon>
        <taxon>Phasmatidae</taxon>
        <taxon>Eurycanthinae</taxon>
        <taxon>Dryococelus</taxon>
    </lineage>
</organism>
<dbReference type="Pfam" id="PF17919">
    <property type="entry name" value="RT_RNaseH_2"/>
    <property type="match status" value="1"/>
</dbReference>
<dbReference type="PANTHER" id="PTHR37984">
    <property type="entry name" value="PROTEIN CBG26694"/>
    <property type="match status" value="1"/>
</dbReference>
<evidence type="ECO:0000259" key="1">
    <source>
        <dbReference type="Pfam" id="PF17919"/>
    </source>
</evidence>
<dbReference type="EMBL" id="JARBHB010000001">
    <property type="protein sequence ID" value="KAJ8896575.1"/>
    <property type="molecule type" value="Genomic_DNA"/>
</dbReference>
<dbReference type="InterPro" id="IPR043502">
    <property type="entry name" value="DNA/RNA_pol_sf"/>
</dbReference>
<dbReference type="Proteomes" id="UP001159363">
    <property type="component" value="Chromosome 1"/>
</dbReference>
<proteinExistence type="predicted"/>
<dbReference type="PANTHER" id="PTHR37984:SF13">
    <property type="entry name" value="RIBONUCLEASE H"/>
    <property type="match status" value="1"/>
</dbReference>
<gene>
    <name evidence="2" type="ORF">PR048_001919</name>
</gene>
<name>A0ABQ9IK67_9NEOP</name>
<feature type="domain" description="Reverse transcriptase/retrotransposon-derived protein RNase H-like" evidence="1">
    <location>
        <begin position="52"/>
        <end position="100"/>
    </location>
</feature>